<dbReference type="EMBL" id="DS268860">
    <property type="protein sequence ID" value="EFP04148.1"/>
    <property type="molecule type" value="Genomic_DNA"/>
</dbReference>
<evidence type="ECO:0000259" key="2">
    <source>
        <dbReference type="Pfam" id="PF02408"/>
    </source>
</evidence>
<feature type="domain" description="DUF7592" evidence="4">
    <location>
        <begin position="142"/>
        <end position="226"/>
    </location>
</feature>
<dbReference type="InterPro" id="IPR056014">
    <property type="entry name" value="DUF7592"/>
</dbReference>
<dbReference type="Pfam" id="PF02408">
    <property type="entry name" value="CUB_2"/>
    <property type="match status" value="1"/>
</dbReference>
<dbReference type="OrthoDB" id="5874661at2759"/>
<dbReference type="InterPro" id="IPR056013">
    <property type="entry name" value="DUF7591"/>
</dbReference>
<feature type="domain" description="DUF7591" evidence="3">
    <location>
        <begin position="243"/>
        <end position="351"/>
    </location>
</feature>
<dbReference type="Pfam" id="PF24512">
    <property type="entry name" value="DUF7592"/>
    <property type="match status" value="1"/>
</dbReference>
<dbReference type="SUPFAM" id="SSF49854">
    <property type="entry name" value="Spermadhesin, CUB domain"/>
    <property type="match status" value="1"/>
</dbReference>
<dbReference type="GeneID" id="9810049"/>
<dbReference type="OMA" id="RWANVIT"/>
<keyword evidence="6" id="KW-1185">Reference proteome</keyword>
<dbReference type="HOGENOM" id="CLU_025754_0_0_1"/>
<dbReference type="CTD" id="9810049"/>
<feature type="domain" description="CUB-like" evidence="2">
    <location>
        <begin position="23"/>
        <end position="133"/>
    </location>
</feature>
<accession>E3NL33</accession>
<dbReference type="InParanoid" id="E3NL33"/>
<feature type="chain" id="PRO_5012655224" evidence="1">
    <location>
        <begin position="16"/>
        <end position="487"/>
    </location>
</feature>
<proteinExistence type="predicted"/>
<dbReference type="PANTHER" id="PTHR47407">
    <property type="entry name" value="PROTEIN CBG15905-RELATED"/>
    <property type="match status" value="1"/>
</dbReference>
<dbReference type="RefSeq" id="XP_003090886.2">
    <property type="nucleotide sequence ID" value="XM_003090838.2"/>
</dbReference>
<dbReference type="InterPro" id="IPR035914">
    <property type="entry name" value="Sperma_CUB_dom_sf"/>
</dbReference>
<dbReference type="AlphaFoldDB" id="E3NL33"/>
<protein>
    <submittedName>
        <fullName evidence="5">Uncharacterized protein</fullName>
    </submittedName>
</protein>
<gene>
    <name evidence="5" type="ORF">CRE_06187</name>
</gene>
<evidence type="ECO:0000259" key="3">
    <source>
        <dbReference type="Pfam" id="PF24511"/>
    </source>
</evidence>
<name>E3NL33_CAERE</name>
<keyword evidence="1" id="KW-0732">Signal</keyword>
<reference evidence="5" key="1">
    <citation type="submission" date="2007-07" db="EMBL/GenBank/DDBJ databases">
        <title>PCAP assembly of the Caenorhabditis remanei genome.</title>
        <authorList>
            <consortium name="The Caenorhabditis remanei Sequencing Consortium"/>
            <person name="Wilson R.K."/>
        </authorList>
    </citation>
    <scope>NUCLEOTIDE SEQUENCE [LARGE SCALE GENOMIC DNA]</scope>
    <source>
        <strain evidence="5">PB4641</strain>
    </source>
</reference>
<dbReference type="KEGG" id="crq:GCK72_015656"/>
<dbReference type="InterPro" id="IPR003366">
    <property type="entry name" value="CUB-like_dom"/>
</dbReference>
<evidence type="ECO:0000256" key="1">
    <source>
        <dbReference type="SAM" id="SignalP"/>
    </source>
</evidence>
<evidence type="ECO:0000313" key="5">
    <source>
        <dbReference type="EMBL" id="EFP04148.1"/>
    </source>
</evidence>
<organism evidence="6">
    <name type="scientific">Caenorhabditis remanei</name>
    <name type="common">Caenorhabditis vulgaris</name>
    <dbReference type="NCBI Taxonomy" id="31234"/>
    <lineage>
        <taxon>Eukaryota</taxon>
        <taxon>Metazoa</taxon>
        <taxon>Ecdysozoa</taxon>
        <taxon>Nematoda</taxon>
        <taxon>Chromadorea</taxon>
        <taxon>Rhabditida</taxon>
        <taxon>Rhabditina</taxon>
        <taxon>Rhabditomorpha</taxon>
        <taxon>Rhabditoidea</taxon>
        <taxon>Rhabditidae</taxon>
        <taxon>Peloderinae</taxon>
        <taxon>Caenorhabditis</taxon>
    </lineage>
</organism>
<dbReference type="eggNOG" id="ENOG502TGQ0">
    <property type="taxonomic scope" value="Eukaryota"/>
</dbReference>
<dbReference type="PANTHER" id="PTHR47407:SF2">
    <property type="entry name" value="CUB-LIKE DOMAIN-CONTAINING PROTEIN-RELATED"/>
    <property type="match status" value="1"/>
</dbReference>
<dbReference type="Proteomes" id="UP000008281">
    <property type="component" value="Unassembled WGS sequence"/>
</dbReference>
<dbReference type="Pfam" id="PF24511">
    <property type="entry name" value="DUF7591"/>
    <property type="match status" value="1"/>
</dbReference>
<feature type="signal peptide" evidence="1">
    <location>
        <begin position="1"/>
        <end position="15"/>
    </location>
</feature>
<evidence type="ECO:0000313" key="6">
    <source>
        <dbReference type="Proteomes" id="UP000008281"/>
    </source>
</evidence>
<sequence length="487" mass="54442">MRVSLLLIVIPTVIGVPACINQFNPPQNRNALTWYPSNFTKTTVPMFPNNFDCEYGINVPQGWYVKIQLSVTCTNCNVGKDYDVVITDQLQRTERVSFADEERFYFIANGGKIKLTTRTDTVQFGFTMLWQPYSNTPPALLNVSQSDTQPTLIVRNGAQPAVVRGETKVSATVLAPQWSGENQYFRGIIFFDGPTWNATCLGTALQLFKGNTQYVSSENYMSVLILEAFSFDYIDILLQDYSHTKDIVQFQGMECNLYERCECVKMMDASKGPVVFQTYTPVSRWANVITGISGTGNLDVYIGGITSSNGTNLIASYQADKNNSLNLPQQFLGPIKTYVLTGGVANITMSDISNVFEETNSLPRHGFISSNRYGSYSTSQGSRSEITSPNLQRIKYSYSIQNVDFSGNATLKVIGYLNRSLAFSKLYNHSSSLALEQFYGDTLYVDFRTESLPNTGFYLSFEMENANGSSKFCVFSALLMVFVGYFF</sequence>
<evidence type="ECO:0000259" key="4">
    <source>
        <dbReference type="Pfam" id="PF24512"/>
    </source>
</evidence>